<reference evidence="3 4" key="1">
    <citation type="submission" date="2016-11" db="EMBL/GenBank/DDBJ databases">
        <title>Trade-off between light-utilization and light-protection in marine flavobacteria.</title>
        <authorList>
            <person name="Kumagai Y."/>
        </authorList>
    </citation>
    <scope>NUCLEOTIDE SEQUENCE [LARGE SCALE GENOMIC DNA]</scope>
    <source>
        <strain evidence="3 4">NBRC 107741</strain>
    </source>
</reference>
<dbReference type="RefSeq" id="WP_104812222.1">
    <property type="nucleotide sequence ID" value="NZ_MQUB01000001.1"/>
</dbReference>
<keyword evidence="4" id="KW-1185">Reference proteome</keyword>
<dbReference type="OrthoDB" id="1143801at2"/>
<feature type="transmembrane region" description="Helical" evidence="2">
    <location>
        <begin position="49"/>
        <end position="70"/>
    </location>
</feature>
<evidence type="ECO:0008006" key="5">
    <source>
        <dbReference type="Google" id="ProtNLM"/>
    </source>
</evidence>
<accession>A0A2S7KNT9</accession>
<proteinExistence type="predicted"/>
<dbReference type="EMBL" id="MQUB01000001">
    <property type="protein sequence ID" value="PQB04296.1"/>
    <property type="molecule type" value="Genomic_DNA"/>
</dbReference>
<name>A0A2S7KNT9_9FLAO</name>
<organism evidence="3 4">
    <name type="scientific">Aureitalea marina</name>
    <dbReference type="NCBI Taxonomy" id="930804"/>
    <lineage>
        <taxon>Bacteria</taxon>
        <taxon>Pseudomonadati</taxon>
        <taxon>Bacteroidota</taxon>
        <taxon>Flavobacteriia</taxon>
        <taxon>Flavobacteriales</taxon>
        <taxon>Flavobacteriaceae</taxon>
        <taxon>Aureitalea</taxon>
    </lineage>
</organism>
<keyword evidence="1" id="KW-0175">Coiled coil</keyword>
<comment type="caution">
    <text evidence="3">The sequence shown here is derived from an EMBL/GenBank/DDBJ whole genome shotgun (WGS) entry which is preliminary data.</text>
</comment>
<keyword evidence="2" id="KW-0472">Membrane</keyword>
<protein>
    <recommendedName>
        <fullName evidence="5">DUF4179 domain-containing protein</fullName>
    </recommendedName>
</protein>
<evidence type="ECO:0000256" key="1">
    <source>
        <dbReference type="SAM" id="Coils"/>
    </source>
</evidence>
<evidence type="ECO:0000256" key="2">
    <source>
        <dbReference type="SAM" id="Phobius"/>
    </source>
</evidence>
<keyword evidence="2" id="KW-1133">Transmembrane helix</keyword>
<dbReference type="Proteomes" id="UP000239800">
    <property type="component" value="Unassembled WGS sequence"/>
</dbReference>
<evidence type="ECO:0000313" key="4">
    <source>
        <dbReference type="Proteomes" id="UP000239800"/>
    </source>
</evidence>
<gene>
    <name evidence="3" type="ORF">BST85_04820</name>
</gene>
<keyword evidence="2" id="KW-0812">Transmembrane</keyword>
<dbReference type="AlphaFoldDB" id="A0A2S7KNT9"/>
<sequence length="183" mass="20857">MSNKDQIDRLFEELEGQLDLHDTPQGHQARFMSRLNQQQGKPAKNKRNWWKPLSIAAGFLVLISLGISVLEPEDNSAELASVSPEMEQAESFFVTTINEELATLKGFETEETKAIIDDALTRLDLLEQNYDQLKVDLKESGNDKRVINAMIANFQDRIELLQEVIQTIEQIETLKANRNETTI</sequence>
<feature type="coiled-coil region" evidence="1">
    <location>
        <begin position="116"/>
        <end position="171"/>
    </location>
</feature>
<evidence type="ECO:0000313" key="3">
    <source>
        <dbReference type="EMBL" id="PQB04296.1"/>
    </source>
</evidence>